<evidence type="ECO:0000256" key="4">
    <source>
        <dbReference type="ARBA" id="ARBA00023136"/>
    </source>
</evidence>
<dbReference type="Pfam" id="PF10507">
    <property type="entry name" value="TMEM65"/>
    <property type="match status" value="1"/>
</dbReference>
<dbReference type="OrthoDB" id="430821at2759"/>
<dbReference type="EMBL" id="CAJNJA010021364">
    <property type="protein sequence ID" value="CAE7474545.1"/>
    <property type="molecule type" value="Genomic_DNA"/>
</dbReference>
<proteinExistence type="predicted"/>
<evidence type="ECO:0000256" key="2">
    <source>
        <dbReference type="ARBA" id="ARBA00022692"/>
    </source>
</evidence>
<organism evidence="7 8">
    <name type="scientific">Symbiodinium necroappetens</name>
    <dbReference type="NCBI Taxonomy" id="1628268"/>
    <lineage>
        <taxon>Eukaryota</taxon>
        <taxon>Sar</taxon>
        <taxon>Alveolata</taxon>
        <taxon>Dinophyceae</taxon>
        <taxon>Suessiales</taxon>
        <taxon>Symbiodiniaceae</taxon>
        <taxon>Symbiodinium</taxon>
    </lineage>
</organism>
<comment type="subcellular location">
    <subcellularLocation>
        <location evidence="1">Membrane</location>
        <topology evidence="1">Multi-pass membrane protein</topology>
    </subcellularLocation>
</comment>
<dbReference type="AlphaFoldDB" id="A0A812SGZ8"/>
<keyword evidence="5" id="KW-0175">Coiled coil</keyword>
<comment type="caution">
    <text evidence="7">The sequence shown here is derived from an EMBL/GenBank/DDBJ whole genome shotgun (WGS) entry which is preliminary data.</text>
</comment>
<dbReference type="InterPro" id="IPR019537">
    <property type="entry name" value="TMEM65"/>
</dbReference>
<evidence type="ECO:0000313" key="8">
    <source>
        <dbReference type="Proteomes" id="UP000601435"/>
    </source>
</evidence>
<evidence type="ECO:0000256" key="1">
    <source>
        <dbReference type="ARBA" id="ARBA00004141"/>
    </source>
</evidence>
<evidence type="ECO:0000313" key="7">
    <source>
        <dbReference type="EMBL" id="CAE7474545.1"/>
    </source>
</evidence>
<dbReference type="GO" id="GO:0005739">
    <property type="term" value="C:mitochondrion"/>
    <property type="evidence" value="ECO:0007669"/>
    <property type="project" value="TreeGrafter"/>
</dbReference>
<evidence type="ECO:0000256" key="6">
    <source>
        <dbReference type="SAM" id="Phobius"/>
    </source>
</evidence>
<dbReference type="Proteomes" id="UP000601435">
    <property type="component" value="Unassembled WGS sequence"/>
</dbReference>
<evidence type="ECO:0000256" key="3">
    <source>
        <dbReference type="ARBA" id="ARBA00022989"/>
    </source>
</evidence>
<accession>A0A812SGZ8</accession>
<protein>
    <submittedName>
        <fullName evidence="7">Tmem65 protein</fullName>
    </submittedName>
</protein>
<feature type="transmembrane region" description="Helical" evidence="6">
    <location>
        <begin position="135"/>
        <end position="158"/>
    </location>
</feature>
<keyword evidence="4 6" id="KW-0472">Membrane</keyword>
<keyword evidence="8" id="KW-1185">Reference proteome</keyword>
<gene>
    <name evidence="7" type="primary">tmem65</name>
    <name evidence="7" type="ORF">SNEC2469_LOCUS13398</name>
</gene>
<reference evidence="7" key="1">
    <citation type="submission" date="2021-02" db="EMBL/GenBank/DDBJ databases">
        <authorList>
            <person name="Dougan E. K."/>
            <person name="Rhodes N."/>
            <person name="Thang M."/>
            <person name="Chan C."/>
        </authorList>
    </citation>
    <scope>NUCLEOTIDE SEQUENCE</scope>
</reference>
<dbReference type="PANTHER" id="PTHR21706">
    <property type="entry name" value="TRANSMEMBRANE PROTEIN 65"/>
    <property type="match status" value="1"/>
</dbReference>
<name>A0A812SGZ8_9DINO</name>
<dbReference type="GO" id="GO:0016020">
    <property type="term" value="C:membrane"/>
    <property type="evidence" value="ECO:0007669"/>
    <property type="project" value="UniProtKB-SubCell"/>
</dbReference>
<dbReference type="PANTHER" id="PTHR21706:SF15">
    <property type="entry name" value="TRANSMEMBRANE PROTEIN 65"/>
    <property type="match status" value="1"/>
</dbReference>
<evidence type="ECO:0000256" key="5">
    <source>
        <dbReference type="SAM" id="Coils"/>
    </source>
</evidence>
<feature type="coiled-coil region" evidence="5">
    <location>
        <begin position="272"/>
        <end position="306"/>
    </location>
</feature>
<sequence>MALTCARIQGRRLLPSLLCRKTLGAVGASSTTMPVTPAKPEGWQLRAHLLNSAVPMVAFGFMDNTVMLHAGNAIDATLGVTFGLSTLAAAACGQVCSDMAGVTFGGVIEALAARVGLPAAHLTEEQLSSGTVKRVGLMGSLLGVFCGCSLGLLNLFIIDTDRTRELKLAAESEACGFSVEISNAVRPGCTAITIEGPQGVKGVIASVTNVMASEGILIRDMSGHRDSEATGTLTLTFYVTKDGEEVEDDDLKSLGRSIMAACNDPQFHQKLEKKMVSELEELKIQLARAQEALETAIKDKETAEKIMEKYYLRVTGKNGETPESHQSSATSA</sequence>
<keyword evidence="2 6" id="KW-0812">Transmembrane</keyword>
<keyword evidence="3 6" id="KW-1133">Transmembrane helix</keyword>